<comment type="similarity">
    <text evidence="1">Belongs to the PP2C family.</text>
</comment>
<feature type="non-terminal residue" evidence="4">
    <location>
        <position position="1"/>
    </location>
</feature>
<sequence length="377" mass="40831">EFPTLLRKQSASLVRTSIPPPINTASASSPLKRTILPSPAPPVGISDTPPDNTGQPGTFRVGVSSDRNRRCRRTMEDSHSFFYNFANVPGQGFFTIFDGHAGKQAAEWCGLHFHEVFLDFLQASKSTESKPSPQSDASAAPHQSPSQASPLSSPVAAAAAIEPLTKFSDPTADLSIPELLYRTFVESDRRISAELDSQSGCTAVAAFLQVNSKTNSVPAFADTDHKAASDVMPRWTLYLGNAGDARAVLARDGRAVRLTYDHKGDDPNEVRRIMEAGGFVLNNRVNGVLAVTRALGDTSMKEVVVGHPYTTETTVTTGADYLILACDGLWDVCSDQKAVDLIRSIDDPQQASETLTKYALDNFSRDNITVMVVRLYH</sequence>
<evidence type="ECO:0000313" key="5">
    <source>
        <dbReference type="Proteomes" id="UP001151582"/>
    </source>
</evidence>
<dbReference type="Pfam" id="PF00481">
    <property type="entry name" value="PP2C"/>
    <property type="match status" value="2"/>
</dbReference>
<dbReference type="InterPro" id="IPR015655">
    <property type="entry name" value="PP2C"/>
</dbReference>
<dbReference type="PANTHER" id="PTHR13832:SF837">
    <property type="entry name" value="PROTEIN PHOSPHATASE 2C-LIKE DOMAIN-CONTAINING PROTEIN 1"/>
    <property type="match status" value="1"/>
</dbReference>
<feature type="region of interest" description="Disordered" evidence="2">
    <location>
        <begin position="16"/>
        <end position="66"/>
    </location>
</feature>
<feature type="region of interest" description="Disordered" evidence="2">
    <location>
        <begin position="127"/>
        <end position="154"/>
    </location>
</feature>
<comment type="caution">
    <text evidence="4">The sequence shown here is derived from an EMBL/GenBank/DDBJ whole genome shotgun (WGS) entry which is preliminary data.</text>
</comment>
<dbReference type="InterPro" id="IPR001932">
    <property type="entry name" value="PPM-type_phosphatase-like_dom"/>
</dbReference>
<dbReference type="Gene3D" id="3.60.40.10">
    <property type="entry name" value="PPM-type phosphatase domain"/>
    <property type="match status" value="1"/>
</dbReference>
<dbReference type="CDD" id="cd00143">
    <property type="entry name" value="PP2Cc"/>
    <property type="match status" value="1"/>
</dbReference>
<dbReference type="Proteomes" id="UP001151582">
    <property type="component" value="Unassembled WGS sequence"/>
</dbReference>
<dbReference type="SMART" id="SM00332">
    <property type="entry name" value="PP2Cc"/>
    <property type="match status" value="1"/>
</dbReference>
<dbReference type="EC" id="3.1.3.16" evidence="4"/>
<name>A0A9W8AXW9_9FUNG</name>
<feature type="compositionally biased region" description="Low complexity" evidence="2">
    <location>
        <begin position="129"/>
        <end position="154"/>
    </location>
</feature>
<dbReference type="SUPFAM" id="SSF81606">
    <property type="entry name" value="PP2C-like"/>
    <property type="match status" value="1"/>
</dbReference>
<accession>A0A9W8AXW9</accession>
<dbReference type="PANTHER" id="PTHR13832">
    <property type="entry name" value="PROTEIN PHOSPHATASE 2C"/>
    <property type="match status" value="1"/>
</dbReference>
<dbReference type="EMBL" id="JANBQB010001206">
    <property type="protein sequence ID" value="KAJ1971906.1"/>
    <property type="molecule type" value="Genomic_DNA"/>
</dbReference>
<feature type="domain" description="PPM-type phosphatase" evidence="3">
    <location>
        <begin position="60"/>
        <end position="375"/>
    </location>
</feature>
<dbReference type="AlphaFoldDB" id="A0A9W8AXW9"/>
<evidence type="ECO:0000256" key="2">
    <source>
        <dbReference type="SAM" id="MobiDB-lite"/>
    </source>
</evidence>
<organism evidence="4 5">
    <name type="scientific">Dimargaris verticillata</name>
    <dbReference type="NCBI Taxonomy" id="2761393"/>
    <lineage>
        <taxon>Eukaryota</taxon>
        <taxon>Fungi</taxon>
        <taxon>Fungi incertae sedis</taxon>
        <taxon>Zoopagomycota</taxon>
        <taxon>Kickxellomycotina</taxon>
        <taxon>Dimargaritomycetes</taxon>
        <taxon>Dimargaritales</taxon>
        <taxon>Dimargaritaceae</taxon>
        <taxon>Dimargaris</taxon>
    </lineage>
</organism>
<evidence type="ECO:0000259" key="3">
    <source>
        <dbReference type="PROSITE" id="PS51746"/>
    </source>
</evidence>
<reference evidence="4" key="1">
    <citation type="submission" date="2022-07" db="EMBL/GenBank/DDBJ databases">
        <title>Phylogenomic reconstructions and comparative analyses of Kickxellomycotina fungi.</title>
        <authorList>
            <person name="Reynolds N.K."/>
            <person name="Stajich J.E."/>
            <person name="Barry K."/>
            <person name="Grigoriev I.V."/>
            <person name="Crous P."/>
            <person name="Smith M.E."/>
        </authorList>
    </citation>
    <scope>NUCLEOTIDE SEQUENCE</scope>
    <source>
        <strain evidence="4">RSA 567</strain>
    </source>
</reference>
<keyword evidence="4" id="KW-0378">Hydrolase</keyword>
<evidence type="ECO:0000313" key="4">
    <source>
        <dbReference type="EMBL" id="KAJ1971906.1"/>
    </source>
</evidence>
<dbReference type="GO" id="GO:0004722">
    <property type="term" value="F:protein serine/threonine phosphatase activity"/>
    <property type="evidence" value="ECO:0007669"/>
    <property type="project" value="UniProtKB-EC"/>
</dbReference>
<gene>
    <name evidence="4" type="primary">MgPP2CL-1</name>
    <name evidence="4" type="ORF">H4R34_005589</name>
</gene>
<keyword evidence="5" id="KW-1185">Reference proteome</keyword>
<evidence type="ECO:0000256" key="1">
    <source>
        <dbReference type="ARBA" id="ARBA00006702"/>
    </source>
</evidence>
<dbReference type="OrthoDB" id="10264738at2759"/>
<dbReference type="InterPro" id="IPR036457">
    <property type="entry name" value="PPM-type-like_dom_sf"/>
</dbReference>
<dbReference type="PROSITE" id="PS51746">
    <property type="entry name" value="PPM_2"/>
    <property type="match status" value="1"/>
</dbReference>
<proteinExistence type="inferred from homology"/>
<protein>
    <submittedName>
        <fullName evidence="4">Phosphatase 2C</fullName>
        <ecNumber evidence="4">3.1.3.16</ecNumber>
    </submittedName>
</protein>